<reference evidence="1 2" key="1">
    <citation type="submission" date="2021-03" db="EMBL/GenBank/DDBJ databases">
        <title>Sequencing the genomes of 1000 actinobacteria strains.</title>
        <authorList>
            <person name="Klenk H.-P."/>
        </authorList>
    </citation>
    <scope>NUCLEOTIDE SEQUENCE [LARGE SCALE GENOMIC DNA]</scope>
    <source>
        <strain evidence="1 2">DSM 45256</strain>
    </source>
</reference>
<dbReference type="RefSeq" id="WP_210028003.1">
    <property type="nucleotide sequence ID" value="NZ_JAGINU010000001.1"/>
</dbReference>
<dbReference type="EMBL" id="JAGINU010000001">
    <property type="protein sequence ID" value="MBP2367820.1"/>
    <property type="molecule type" value="Genomic_DNA"/>
</dbReference>
<gene>
    <name evidence="1" type="ORF">JOF36_003516</name>
</gene>
<comment type="caution">
    <text evidence="1">The sequence shown here is derived from an EMBL/GenBank/DDBJ whole genome shotgun (WGS) entry which is preliminary data.</text>
</comment>
<dbReference type="Proteomes" id="UP001519295">
    <property type="component" value="Unassembled WGS sequence"/>
</dbReference>
<proteinExistence type="predicted"/>
<sequence>MTLQQVWMESLLSEPVRPVRAAERSTSCGCDDNGRPDHHDRLLRVESDIGELVELLEMAVTWGELDWSRSEVVPPHRWVDFALCHSWKDPATMERIFSLATDVAARSAAGTGRGVDAIGV</sequence>
<evidence type="ECO:0000313" key="1">
    <source>
        <dbReference type="EMBL" id="MBP2367820.1"/>
    </source>
</evidence>
<name>A0ABS4VV61_9PSEU</name>
<keyword evidence="2" id="KW-1185">Reference proteome</keyword>
<accession>A0ABS4VV61</accession>
<protein>
    <submittedName>
        <fullName evidence="1">Uncharacterized protein</fullName>
    </submittedName>
</protein>
<organism evidence="1 2">
    <name type="scientific">Pseudonocardia parietis</name>
    <dbReference type="NCBI Taxonomy" id="570936"/>
    <lineage>
        <taxon>Bacteria</taxon>
        <taxon>Bacillati</taxon>
        <taxon>Actinomycetota</taxon>
        <taxon>Actinomycetes</taxon>
        <taxon>Pseudonocardiales</taxon>
        <taxon>Pseudonocardiaceae</taxon>
        <taxon>Pseudonocardia</taxon>
    </lineage>
</organism>
<evidence type="ECO:0000313" key="2">
    <source>
        <dbReference type="Proteomes" id="UP001519295"/>
    </source>
</evidence>